<proteinExistence type="predicted"/>
<dbReference type="Gene3D" id="3.40.250.10">
    <property type="entry name" value="Rhodanese-like domain"/>
    <property type="match status" value="2"/>
</dbReference>
<evidence type="ECO:0000256" key="2">
    <source>
        <dbReference type="ARBA" id="ARBA00022737"/>
    </source>
</evidence>
<dbReference type="InterPro" id="IPR001307">
    <property type="entry name" value="Thiosulphate_STrfase_CS"/>
</dbReference>
<dbReference type="EMBL" id="VNJJ01000026">
    <property type="protein sequence ID" value="TVX95013.1"/>
    <property type="molecule type" value="Genomic_DNA"/>
</dbReference>
<dbReference type="PANTHER" id="PTHR11364:SF27">
    <property type="entry name" value="SULFURTRANSFERASE"/>
    <property type="match status" value="1"/>
</dbReference>
<dbReference type="CDD" id="cd01449">
    <property type="entry name" value="TST_Repeat_2"/>
    <property type="match status" value="1"/>
</dbReference>
<dbReference type="OrthoDB" id="9770030at2"/>
<dbReference type="PROSITE" id="PS50206">
    <property type="entry name" value="RHODANESE_3"/>
    <property type="match status" value="2"/>
</dbReference>
<dbReference type="PROSITE" id="PS00380">
    <property type="entry name" value="RHODANESE_1"/>
    <property type="match status" value="1"/>
</dbReference>
<reference evidence="4 5" key="1">
    <citation type="submission" date="2019-07" db="EMBL/GenBank/DDBJ databases">
        <authorList>
            <person name="Kim J."/>
        </authorList>
    </citation>
    <scope>NUCLEOTIDE SEQUENCE [LARGE SCALE GENOMIC DNA]</scope>
    <source>
        <strain evidence="4 5">G13</strain>
    </source>
</reference>
<gene>
    <name evidence="4" type="ORF">FPZ45_24330</name>
</gene>
<organism evidence="4 5">
    <name type="scientific">Cohnella terricola</name>
    <dbReference type="NCBI Taxonomy" id="1289167"/>
    <lineage>
        <taxon>Bacteria</taxon>
        <taxon>Bacillati</taxon>
        <taxon>Bacillota</taxon>
        <taxon>Bacilli</taxon>
        <taxon>Bacillales</taxon>
        <taxon>Paenibacillaceae</taxon>
        <taxon>Cohnella</taxon>
    </lineage>
</organism>
<dbReference type="FunFam" id="3.40.250.10:FF:000035">
    <property type="entry name" value="Thiosulfate sulfurtransferase"/>
    <property type="match status" value="1"/>
</dbReference>
<dbReference type="CDD" id="cd01448">
    <property type="entry name" value="TST_Repeat_1"/>
    <property type="match status" value="1"/>
</dbReference>
<evidence type="ECO:0000313" key="4">
    <source>
        <dbReference type="EMBL" id="TVX95013.1"/>
    </source>
</evidence>
<feature type="domain" description="Rhodanese" evidence="3">
    <location>
        <begin position="15"/>
        <end position="134"/>
    </location>
</feature>
<name>A0A559J549_9BACL</name>
<dbReference type="Proteomes" id="UP000316330">
    <property type="component" value="Unassembled WGS sequence"/>
</dbReference>
<dbReference type="RefSeq" id="WP_144707255.1">
    <property type="nucleotide sequence ID" value="NZ_VNJJ01000026.1"/>
</dbReference>
<comment type="caution">
    <text evidence="4">The sequence shown here is derived from an EMBL/GenBank/DDBJ whole genome shotgun (WGS) entry which is preliminary data.</text>
</comment>
<evidence type="ECO:0000313" key="5">
    <source>
        <dbReference type="Proteomes" id="UP000316330"/>
    </source>
</evidence>
<dbReference type="AlphaFoldDB" id="A0A559J549"/>
<dbReference type="GO" id="GO:0004792">
    <property type="term" value="F:thiosulfate-cyanide sulfurtransferase activity"/>
    <property type="evidence" value="ECO:0007669"/>
    <property type="project" value="InterPro"/>
</dbReference>
<dbReference type="PANTHER" id="PTHR11364">
    <property type="entry name" value="THIOSULFATE SULFERTANSFERASE"/>
    <property type="match status" value="1"/>
</dbReference>
<evidence type="ECO:0000259" key="3">
    <source>
        <dbReference type="PROSITE" id="PS50206"/>
    </source>
</evidence>
<dbReference type="SUPFAM" id="SSF52821">
    <property type="entry name" value="Rhodanese/Cell cycle control phosphatase"/>
    <property type="match status" value="2"/>
</dbReference>
<dbReference type="Pfam" id="PF00581">
    <property type="entry name" value="Rhodanese"/>
    <property type="match status" value="2"/>
</dbReference>
<keyword evidence="2" id="KW-0677">Repeat</keyword>
<dbReference type="SMART" id="SM00450">
    <property type="entry name" value="RHOD"/>
    <property type="match status" value="2"/>
</dbReference>
<accession>A0A559J549</accession>
<sequence length="278" mass="30939">MKNIVSVRWLLARMYEPDIVIVDCRFKLGEPEAGRKAYEESHIPGAIYLDLEKDLSGPIEEHGGRHPLPDAAELAARFGKAGIGNETRVVAYDDQGGAMASRLWWLLRYLGHTNVFVLDGGFSAWRNTGCPVSDEQRVIIPASFLATVQHNMLIEMDEVRESLGTDSFVLIDSREAPRYRGEVEPIDPVAGHIPGARNKFWAESRHADGTWKDSDEQRERFADLSPEDEIVVYCGSGVTATPNVLALEEAGFTRVKLYAGSWSDWISYSENPVATGEE</sequence>
<dbReference type="InterPro" id="IPR045078">
    <property type="entry name" value="TST/MPST-like"/>
</dbReference>
<keyword evidence="1 4" id="KW-0808">Transferase</keyword>
<keyword evidence="5" id="KW-1185">Reference proteome</keyword>
<evidence type="ECO:0000256" key="1">
    <source>
        <dbReference type="ARBA" id="ARBA00022679"/>
    </source>
</evidence>
<dbReference type="InterPro" id="IPR001763">
    <property type="entry name" value="Rhodanese-like_dom"/>
</dbReference>
<protein>
    <submittedName>
        <fullName evidence="4">Sulfurtransferase</fullName>
    </submittedName>
</protein>
<dbReference type="InterPro" id="IPR036873">
    <property type="entry name" value="Rhodanese-like_dom_sf"/>
</dbReference>
<feature type="domain" description="Rhodanese" evidence="3">
    <location>
        <begin position="164"/>
        <end position="274"/>
    </location>
</feature>